<proteinExistence type="inferred from homology"/>
<dbReference type="EMBL" id="CP003984">
    <property type="protein sequence ID" value="AII86607.1"/>
    <property type="molecule type" value="Genomic_DNA"/>
</dbReference>
<dbReference type="Proteomes" id="UP000028680">
    <property type="component" value="Chromosome"/>
</dbReference>
<organism evidence="7 8">
    <name type="scientific">Planktomarina temperata RCA23</name>
    <dbReference type="NCBI Taxonomy" id="666509"/>
    <lineage>
        <taxon>Bacteria</taxon>
        <taxon>Pseudomonadati</taxon>
        <taxon>Pseudomonadota</taxon>
        <taxon>Alphaproteobacteria</taxon>
        <taxon>Rhodobacterales</taxon>
        <taxon>Paracoccaceae</taxon>
        <taxon>Planktomarina</taxon>
    </lineage>
</organism>
<evidence type="ECO:0000313" key="7">
    <source>
        <dbReference type="EMBL" id="AII86607.1"/>
    </source>
</evidence>
<dbReference type="Gene3D" id="3.90.230.10">
    <property type="entry name" value="Creatinase/methionine aminopeptidase superfamily"/>
    <property type="match status" value="1"/>
</dbReference>
<keyword evidence="7" id="KW-0645">Protease</keyword>
<feature type="domain" description="Peptidase M24" evidence="4">
    <location>
        <begin position="314"/>
        <end position="523"/>
    </location>
</feature>
<evidence type="ECO:0000259" key="5">
    <source>
        <dbReference type="Pfam" id="PF01321"/>
    </source>
</evidence>
<comment type="similarity">
    <text evidence="1">Belongs to the peptidase M24B family.</text>
</comment>
<dbReference type="PANTHER" id="PTHR43763:SF6">
    <property type="entry name" value="XAA-PRO AMINOPEPTIDASE 1"/>
    <property type="match status" value="1"/>
</dbReference>
<dbReference type="CDD" id="cd01085">
    <property type="entry name" value="APP"/>
    <property type="match status" value="1"/>
</dbReference>
<dbReference type="Pfam" id="PF16188">
    <property type="entry name" value="Peptidase_M24_C"/>
    <property type="match status" value="1"/>
</dbReference>
<dbReference type="Pfam" id="PF16189">
    <property type="entry name" value="Creatinase_N_2"/>
    <property type="match status" value="1"/>
</dbReference>
<evidence type="ECO:0000256" key="2">
    <source>
        <dbReference type="ARBA" id="ARBA00022723"/>
    </source>
</evidence>
<dbReference type="InterPro" id="IPR033740">
    <property type="entry name" value="Pept_M24B"/>
</dbReference>
<dbReference type="InterPro" id="IPR000587">
    <property type="entry name" value="Creatinase_N"/>
</dbReference>
<evidence type="ECO:0000259" key="6">
    <source>
        <dbReference type="Pfam" id="PF16188"/>
    </source>
</evidence>
<dbReference type="RefSeq" id="WP_044049444.1">
    <property type="nucleotide sequence ID" value="NZ_CP003984.1"/>
</dbReference>
<keyword evidence="2" id="KW-0479">Metal-binding</keyword>
<dbReference type="FunFam" id="3.90.230.10:FF:000009">
    <property type="entry name" value="xaa-Pro aminopeptidase 2"/>
    <property type="match status" value="1"/>
</dbReference>
<dbReference type="Pfam" id="PF01321">
    <property type="entry name" value="Creatinase_N"/>
    <property type="match status" value="1"/>
</dbReference>
<name>A0AAN0VI37_9RHOB</name>
<dbReference type="InterPro" id="IPR032416">
    <property type="entry name" value="Peptidase_M24_C"/>
</dbReference>
<dbReference type="InterPro" id="IPR029149">
    <property type="entry name" value="Creatin/AminoP/Spt16_N"/>
</dbReference>
<dbReference type="GO" id="GO:0070006">
    <property type="term" value="F:metalloaminopeptidase activity"/>
    <property type="evidence" value="ECO:0007669"/>
    <property type="project" value="InterPro"/>
</dbReference>
<dbReference type="SUPFAM" id="SSF53092">
    <property type="entry name" value="Creatinase/prolidase N-terminal domain"/>
    <property type="match status" value="1"/>
</dbReference>
<evidence type="ECO:0000313" key="8">
    <source>
        <dbReference type="Proteomes" id="UP000028680"/>
    </source>
</evidence>
<dbReference type="GO" id="GO:0046872">
    <property type="term" value="F:metal ion binding"/>
    <property type="evidence" value="ECO:0007669"/>
    <property type="project" value="UniProtKB-KW"/>
</dbReference>
<evidence type="ECO:0000259" key="4">
    <source>
        <dbReference type="Pfam" id="PF00557"/>
    </source>
</evidence>
<dbReference type="InterPro" id="IPR050422">
    <property type="entry name" value="X-Pro_aminopeptidase_P"/>
</dbReference>
<reference evidence="7 8" key="1">
    <citation type="journal article" date="2014" name="ISME J.">
        <title>Adaptation of an abundant Roseobacter RCA organism to pelagic systems revealed by genomic and transcriptomic analyses.</title>
        <authorList>
            <person name="Voget S."/>
            <person name="Wemheuer B."/>
            <person name="Brinkhoff T."/>
            <person name="Vollmers J."/>
            <person name="Dietrich S."/>
            <person name="Giebel H.A."/>
            <person name="Beardsley C."/>
            <person name="Sardemann C."/>
            <person name="Bakenhus I."/>
            <person name="Billerbeck S."/>
            <person name="Daniel R."/>
            <person name="Simon M."/>
        </authorList>
    </citation>
    <scope>NUCLEOTIDE SEQUENCE [LARGE SCALE GENOMIC DNA]</scope>
    <source>
        <strain evidence="7 8">RCA23</strain>
    </source>
</reference>
<accession>A0AAN0VI37</accession>
<dbReference type="KEGG" id="ptp:RCA23_c10560"/>
<keyword evidence="8" id="KW-1185">Reference proteome</keyword>
<dbReference type="SUPFAM" id="SSF55920">
    <property type="entry name" value="Creatinase/aminopeptidase"/>
    <property type="match status" value="1"/>
</dbReference>
<dbReference type="InterPro" id="IPR000994">
    <property type="entry name" value="Pept_M24"/>
</dbReference>
<sequence length="596" mass="64660">MFQTFDSPTAPEQGPPRLAKLRGWMAQQELNGFIVPRADHHQGEYVASCDERLSWLTGFTGSAGFACILEATAGIFIDGRYRLQVCEQVAEDFTPVHWPETSLHEWLAENAAPGAVIGFDPWLHTVEQIETLRTGLEGSGISLVASSNGIDAIWTDRPAPPNAPAWAHPPHLCGDSAEEKTRRLGAAIAAQSAQTAVITLPDSLCWLLNLRGSDVPRTPIVHCFGLLSDNGALTLFGDEAKFADLTLPDTVTLAPWDAFSRHLKDLTGTVLIEPASLPQAAFDALAAGPAKILRGFDPCSLPKACKTRTELDGCRAAHLRDGAAVVRFLAWFDGADTSHLTEIDIVTQLENCRAATNLLHDISFDTISGSGPHGAVVHYRVTDKSNRPLDADSLLLVDSGAQYQDGTTDITRTLPIGSPSLEMRQAFTRVLKGMIAISQLRFPKGLAGRDIDAIARAPLWAAGQDYDHGTGHGVGSFLSVHEGPQRLSRAGNVPLQRGMILSNEPGYYRPGAFGIRIENLITVIDAEPVPGGDDRAMLAFETLTYAPIDLRLVEISELTDREKKWLNAYHQEVYAKLAPLLAPETAQWLAEATRRI</sequence>
<dbReference type="PANTHER" id="PTHR43763">
    <property type="entry name" value="XAA-PRO AMINOPEPTIDASE 1"/>
    <property type="match status" value="1"/>
</dbReference>
<evidence type="ECO:0000256" key="3">
    <source>
        <dbReference type="ARBA" id="ARBA00022801"/>
    </source>
</evidence>
<dbReference type="AlphaFoldDB" id="A0AAN0VI37"/>
<dbReference type="Pfam" id="PF00557">
    <property type="entry name" value="Peptidase_M24"/>
    <property type="match status" value="1"/>
</dbReference>
<keyword evidence="3" id="KW-0378">Hydrolase</keyword>
<gene>
    <name evidence="7" type="ORF">RCA23_c10560</name>
</gene>
<dbReference type="Gene3D" id="3.40.350.10">
    <property type="entry name" value="Creatinase/prolidase N-terminal domain"/>
    <property type="match status" value="2"/>
</dbReference>
<evidence type="ECO:0000256" key="1">
    <source>
        <dbReference type="ARBA" id="ARBA00008766"/>
    </source>
</evidence>
<feature type="domain" description="Peptidase M24 C-terminal" evidence="6">
    <location>
        <begin position="537"/>
        <end position="596"/>
    </location>
</feature>
<dbReference type="InterPro" id="IPR036005">
    <property type="entry name" value="Creatinase/aminopeptidase-like"/>
</dbReference>
<protein>
    <submittedName>
        <fullName evidence="7">Xaa-Pro aminopeptidase</fullName>
    </submittedName>
</protein>
<feature type="domain" description="Creatinase N-terminal" evidence="5">
    <location>
        <begin position="17"/>
        <end position="151"/>
    </location>
</feature>
<dbReference type="GO" id="GO:0005737">
    <property type="term" value="C:cytoplasm"/>
    <property type="evidence" value="ECO:0007669"/>
    <property type="project" value="UniProtKB-ARBA"/>
</dbReference>
<keyword evidence="7" id="KW-0031">Aminopeptidase</keyword>